<name>A0ABS8KK23_9BURK</name>
<evidence type="ECO:0000256" key="1">
    <source>
        <dbReference type="ARBA" id="ARBA00022649"/>
    </source>
</evidence>
<dbReference type="Proteomes" id="UP001430614">
    <property type="component" value="Unassembled WGS sequence"/>
</dbReference>
<dbReference type="RefSeq" id="WP_230563906.1">
    <property type="nucleotide sequence ID" value="NZ_JAJITC010000017.1"/>
</dbReference>
<dbReference type="InterPro" id="IPR009956">
    <property type="entry name" value="Post-segregation_anti-tox_CcdA"/>
</dbReference>
<reference evidence="2 3" key="1">
    <citation type="submission" date="2021-11" db="EMBL/GenBank/DDBJ databases">
        <authorList>
            <person name="Oh E.-T."/>
            <person name="Kim S.-B."/>
        </authorList>
    </citation>
    <scope>NUCLEOTIDE SEQUENCE [LARGE SCALE GENOMIC DNA]</scope>
    <source>
        <strain evidence="2 3">MMS20-SJTN17</strain>
    </source>
</reference>
<comment type="caution">
    <text evidence="2">The sequence shown here is derived from an EMBL/GenBank/DDBJ whole genome shotgun (WGS) entry which is preliminary data.</text>
</comment>
<accession>A0ABS8KK23</accession>
<sequence length="79" mass="9010">MATCTGIPERRANVSPTENLLSEAKILGVDVSNVTEAELARAMSDWRAELWLRENAEAIAYYNDYIEKNGLPLEKYRMF</sequence>
<keyword evidence="3" id="KW-1185">Reference proteome</keyword>
<proteinExistence type="predicted"/>
<dbReference type="Pfam" id="PF07362">
    <property type="entry name" value="CcdA"/>
    <property type="match status" value="1"/>
</dbReference>
<protein>
    <submittedName>
        <fullName evidence="2">Type II toxin-antitoxin system CcdA family antitoxin</fullName>
    </submittedName>
</protein>
<organism evidence="2 3">
    <name type="scientific">Paraburkholderia translucens</name>
    <dbReference type="NCBI Taxonomy" id="2886945"/>
    <lineage>
        <taxon>Bacteria</taxon>
        <taxon>Pseudomonadati</taxon>
        <taxon>Pseudomonadota</taxon>
        <taxon>Betaproteobacteria</taxon>
        <taxon>Burkholderiales</taxon>
        <taxon>Burkholderiaceae</taxon>
        <taxon>Paraburkholderia</taxon>
    </lineage>
</organism>
<gene>
    <name evidence="2" type="ORF">LJ655_25135</name>
</gene>
<evidence type="ECO:0000313" key="2">
    <source>
        <dbReference type="EMBL" id="MCC8405123.1"/>
    </source>
</evidence>
<dbReference type="EMBL" id="JAJITC010000017">
    <property type="protein sequence ID" value="MCC8405123.1"/>
    <property type="molecule type" value="Genomic_DNA"/>
</dbReference>
<keyword evidence="1" id="KW-1277">Toxin-antitoxin system</keyword>
<evidence type="ECO:0000313" key="3">
    <source>
        <dbReference type="Proteomes" id="UP001430614"/>
    </source>
</evidence>